<protein>
    <recommendedName>
        <fullName evidence="5">Regulatory protein, luxR family</fullName>
    </recommendedName>
</protein>
<keyword evidence="1" id="KW-0175">Coiled coil</keyword>
<dbReference type="GO" id="GO:0003677">
    <property type="term" value="F:DNA binding"/>
    <property type="evidence" value="ECO:0007669"/>
    <property type="project" value="InterPro"/>
</dbReference>
<evidence type="ECO:0000256" key="1">
    <source>
        <dbReference type="SAM" id="Coils"/>
    </source>
</evidence>
<reference evidence="3 4" key="1">
    <citation type="submission" date="2016-10" db="EMBL/GenBank/DDBJ databases">
        <authorList>
            <person name="de Groot N.N."/>
        </authorList>
    </citation>
    <scope>NUCLEOTIDE SEQUENCE [LARGE SCALE GENOMIC DNA]</scope>
    <source>
        <strain evidence="3 4">DSM 21039</strain>
    </source>
</reference>
<dbReference type="InterPro" id="IPR011990">
    <property type="entry name" value="TPR-like_helical_dom_sf"/>
</dbReference>
<dbReference type="InterPro" id="IPR036388">
    <property type="entry name" value="WH-like_DNA-bd_sf"/>
</dbReference>
<evidence type="ECO:0008006" key="5">
    <source>
        <dbReference type="Google" id="ProtNLM"/>
    </source>
</evidence>
<dbReference type="Gene3D" id="1.25.40.10">
    <property type="entry name" value="Tetratricopeptide repeat domain"/>
    <property type="match status" value="1"/>
</dbReference>
<keyword evidence="2" id="KW-0472">Membrane</keyword>
<proteinExistence type="predicted"/>
<accession>A0A1H8HJS6</accession>
<organism evidence="3 4">
    <name type="scientific">Chitinophaga rupis</name>
    <dbReference type="NCBI Taxonomy" id="573321"/>
    <lineage>
        <taxon>Bacteria</taxon>
        <taxon>Pseudomonadati</taxon>
        <taxon>Bacteroidota</taxon>
        <taxon>Chitinophagia</taxon>
        <taxon>Chitinophagales</taxon>
        <taxon>Chitinophagaceae</taxon>
        <taxon>Chitinophaga</taxon>
    </lineage>
</organism>
<evidence type="ECO:0000313" key="4">
    <source>
        <dbReference type="Proteomes" id="UP000198984"/>
    </source>
</evidence>
<sequence length="616" mass="71067">MKYIGVKGVFFWIGISLYCFIATAQTSSPDRSQPAAGSGQREQAARLTHLAEAYRINENYPSAIATAQQGAGIALKLNDLTAATRAYTVLVNIYANTKQFAILKKTSDTALSIAQKARTPIAMAYGYYTQALLYNALDNADSVTNYAQLGLKAQGQHPEPYISAKIYYLLYALNTLWDDVQKVNTYAQKATENALQTGDYNLLSNCYIAQSTAADYNYQKSQSTDQRDLIIYYLRKVEDLHQQHPKEVAQKTYAIACINSADYYLRNFPATDEKAKANAIQYANMAKTAAKSTLYGQEIMASSLGILSEYAKRDKKTALEENYLLEAYTVMQDQKDPYYYTLINVVTALANLYEKNGNYPKALEFQKKIPEYKAKLFDRQQALNAQKLEIQYETEKKNNEVLMLKQREQYSRMQNYFYIGIAAVSLLGLIFMFRSYHFRLRYSLQREKQLQLEKQEAELQMKLEKEEQSRLKAEQQLLEAQQQQLQKEAMANLLQLEHKKEMLLQIKEKINDNDLLNINKIWNEEQLLDNDFEDVKLQIQQVHPDFFYLLNERTQQKLTPLDLKLCAYLHLKMDTKKIAQILHIEPKSVRMSRYRIKQKLGLGKEEDLNVFLQNLG</sequence>
<feature type="coiled-coil region" evidence="1">
    <location>
        <begin position="445"/>
        <end position="513"/>
    </location>
</feature>
<keyword evidence="2" id="KW-0812">Transmembrane</keyword>
<dbReference type="SUPFAM" id="SSF48452">
    <property type="entry name" value="TPR-like"/>
    <property type="match status" value="1"/>
</dbReference>
<name>A0A1H8HJS6_9BACT</name>
<dbReference type="RefSeq" id="WP_089920141.1">
    <property type="nucleotide sequence ID" value="NZ_FOBB01000011.1"/>
</dbReference>
<evidence type="ECO:0000256" key="2">
    <source>
        <dbReference type="SAM" id="Phobius"/>
    </source>
</evidence>
<dbReference type="Gene3D" id="1.10.10.10">
    <property type="entry name" value="Winged helix-like DNA-binding domain superfamily/Winged helix DNA-binding domain"/>
    <property type="match status" value="1"/>
</dbReference>
<gene>
    <name evidence="3" type="ORF">SAMN04488505_11182</name>
</gene>
<dbReference type="OrthoDB" id="1090267at2"/>
<keyword evidence="4" id="KW-1185">Reference proteome</keyword>
<feature type="transmembrane region" description="Helical" evidence="2">
    <location>
        <begin position="416"/>
        <end position="436"/>
    </location>
</feature>
<dbReference type="STRING" id="573321.SAMN04488505_11182"/>
<dbReference type="GO" id="GO:0006355">
    <property type="term" value="P:regulation of DNA-templated transcription"/>
    <property type="evidence" value="ECO:0007669"/>
    <property type="project" value="InterPro"/>
</dbReference>
<dbReference type="Proteomes" id="UP000198984">
    <property type="component" value="Unassembled WGS sequence"/>
</dbReference>
<dbReference type="InterPro" id="IPR016032">
    <property type="entry name" value="Sig_transdc_resp-reg_C-effctor"/>
</dbReference>
<dbReference type="EMBL" id="FOBB01000011">
    <property type="protein sequence ID" value="SEN56336.1"/>
    <property type="molecule type" value="Genomic_DNA"/>
</dbReference>
<dbReference type="SUPFAM" id="SSF46894">
    <property type="entry name" value="C-terminal effector domain of the bipartite response regulators"/>
    <property type="match status" value="1"/>
</dbReference>
<evidence type="ECO:0000313" key="3">
    <source>
        <dbReference type="EMBL" id="SEN56336.1"/>
    </source>
</evidence>
<keyword evidence="2" id="KW-1133">Transmembrane helix</keyword>
<dbReference type="AlphaFoldDB" id="A0A1H8HJS6"/>